<evidence type="ECO:0000256" key="3">
    <source>
        <dbReference type="SAM" id="MobiDB-lite"/>
    </source>
</evidence>
<evidence type="ECO:0000313" key="7">
    <source>
        <dbReference type="EMBL" id="KAF4671228.1"/>
    </source>
</evidence>
<dbReference type="FunFam" id="3.30.710.10:FF:000026">
    <property type="entry name" value="E3 ubiquitin ligase complex SCF subunit"/>
    <property type="match status" value="1"/>
</dbReference>
<evidence type="ECO:0000313" key="6">
    <source>
        <dbReference type="EMBL" id="KAF4664869.1"/>
    </source>
</evidence>
<evidence type="ECO:0000313" key="9">
    <source>
        <dbReference type="Proteomes" id="UP000572268"/>
    </source>
</evidence>
<evidence type="ECO:0000259" key="4">
    <source>
        <dbReference type="Pfam" id="PF01466"/>
    </source>
</evidence>
<feature type="domain" description="SKP1 component dimerisation" evidence="4">
    <location>
        <begin position="118"/>
        <end position="164"/>
    </location>
</feature>
<dbReference type="InterPro" id="IPR011333">
    <property type="entry name" value="SKP1/BTB/POZ_sf"/>
</dbReference>
<name>A0A7J6MI27_PEROL</name>
<accession>A0A7J6MI27</accession>
<evidence type="ECO:0000256" key="2">
    <source>
        <dbReference type="ARBA" id="ARBA00022786"/>
    </source>
</evidence>
<dbReference type="PANTHER" id="PTHR11165">
    <property type="entry name" value="SKP1"/>
    <property type="match status" value="1"/>
</dbReference>
<comment type="similarity">
    <text evidence="1">Belongs to the SKP1 family.</text>
</comment>
<protein>
    <submittedName>
        <fullName evidence="7">Suppressor of kinetochore protein mutant</fullName>
    </submittedName>
</protein>
<evidence type="ECO:0000256" key="1">
    <source>
        <dbReference type="ARBA" id="ARBA00009993"/>
    </source>
</evidence>
<dbReference type="Gene3D" id="3.30.710.10">
    <property type="entry name" value="Potassium Channel Kv1.1, Chain A"/>
    <property type="match status" value="1"/>
</dbReference>
<dbReference type="Pfam" id="PF03931">
    <property type="entry name" value="Skp1_POZ"/>
    <property type="match status" value="1"/>
</dbReference>
<reference evidence="8 9" key="1">
    <citation type="submission" date="2020-04" db="EMBL/GenBank/DDBJ databases">
        <title>Perkinsus olseni comparative genomics.</title>
        <authorList>
            <person name="Bogema D.R."/>
        </authorList>
    </citation>
    <scope>NUCLEOTIDE SEQUENCE [LARGE SCALE GENOMIC DNA]</scope>
    <source>
        <strain evidence="6">ATCC PRA-179</strain>
        <strain evidence="7">ATCC PRA-31</strain>
    </source>
</reference>
<evidence type="ECO:0000259" key="5">
    <source>
        <dbReference type="Pfam" id="PF03931"/>
    </source>
</evidence>
<dbReference type="GO" id="GO:0006511">
    <property type="term" value="P:ubiquitin-dependent protein catabolic process"/>
    <property type="evidence" value="ECO:0007669"/>
    <property type="project" value="InterPro"/>
</dbReference>
<sequence>MSEDAAAVKVRTSDGIVVSIPLKAACFSILVKNMVDDASGSINDEEIPLPNVSSKILNKVVQWCEYHVNNPVSVINKPLKMGGRLRDNGVSEWDDKFLELPEKELFDVMLAANFMDIKPLLELCCASVASSIKSKTVEELRQELGVGEDGFTAEEEEKILRDNASWCKEAAEMLQDIEKEKAVAAAAAAATAEEGSSEDGDDQNEVRNA</sequence>
<keyword evidence="2" id="KW-0833">Ubl conjugation pathway</keyword>
<dbReference type="InterPro" id="IPR016072">
    <property type="entry name" value="Skp1_comp_dimer"/>
</dbReference>
<dbReference type="Pfam" id="PF01466">
    <property type="entry name" value="Skp1"/>
    <property type="match status" value="1"/>
</dbReference>
<dbReference type="SMART" id="SM00512">
    <property type="entry name" value="Skp1"/>
    <property type="match status" value="1"/>
</dbReference>
<feature type="region of interest" description="Disordered" evidence="3">
    <location>
        <begin position="188"/>
        <end position="209"/>
    </location>
</feature>
<dbReference type="InterPro" id="IPR016073">
    <property type="entry name" value="Skp1_comp_POZ"/>
</dbReference>
<dbReference type="SUPFAM" id="SSF81382">
    <property type="entry name" value="Skp1 dimerisation domain-like"/>
    <property type="match status" value="1"/>
</dbReference>
<dbReference type="InterPro" id="IPR036296">
    <property type="entry name" value="SKP1-like_dim_sf"/>
</dbReference>
<proteinExistence type="inferred from homology"/>
<dbReference type="SUPFAM" id="SSF54695">
    <property type="entry name" value="POZ domain"/>
    <property type="match status" value="1"/>
</dbReference>
<dbReference type="EMBL" id="JABANN010000108">
    <property type="protein sequence ID" value="KAF4671228.1"/>
    <property type="molecule type" value="Genomic_DNA"/>
</dbReference>
<dbReference type="EMBL" id="JABAHT010000107">
    <property type="protein sequence ID" value="KAF4664869.1"/>
    <property type="molecule type" value="Genomic_DNA"/>
</dbReference>
<evidence type="ECO:0000313" key="8">
    <source>
        <dbReference type="Proteomes" id="UP000570595"/>
    </source>
</evidence>
<comment type="caution">
    <text evidence="7">The sequence shown here is derived from an EMBL/GenBank/DDBJ whole genome shotgun (WGS) entry which is preliminary data.</text>
</comment>
<organism evidence="7 9">
    <name type="scientific">Perkinsus olseni</name>
    <name type="common">Perkinsus atlanticus</name>
    <dbReference type="NCBI Taxonomy" id="32597"/>
    <lineage>
        <taxon>Eukaryota</taxon>
        <taxon>Sar</taxon>
        <taxon>Alveolata</taxon>
        <taxon>Perkinsozoa</taxon>
        <taxon>Perkinsea</taxon>
        <taxon>Perkinsida</taxon>
        <taxon>Perkinsidae</taxon>
        <taxon>Perkinsus</taxon>
    </lineage>
</organism>
<dbReference type="InterPro" id="IPR016897">
    <property type="entry name" value="SKP1"/>
</dbReference>
<dbReference type="InterPro" id="IPR001232">
    <property type="entry name" value="SKP1-like"/>
</dbReference>
<dbReference type="AlphaFoldDB" id="A0A7J6MI27"/>
<dbReference type="OrthoDB" id="2342932at2759"/>
<dbReference type="Proteomes" id="UP000572268">
    <property type="component" value="Unassembled WGS sequence"/>
</dbReference>
<gene>
    <name evidence="7" type="primary">SKP1_1</name>
    <name evidence="7" type="ORF">FOL46_000394</name>
    <name evidence="6" type="ORF">FOZ61_000414</name>
</gene>
<feature type="domain" description="SKP1 component POZ" evidence="5">
    <location>
        <begin position="8"/>
        <end position="69"/>
    </location>
</feature>
<dbReference type="Proteomes" id="UP000570595">
    <property type="component" value="Unassembled WGS sequence"/>
</dbReference>
<dbReference type="CDD" id="cd18322">
    <property type="entry name" value="BTB_POZ_SKP1"/>
    <property type="match status" value="1"/>
</dbReference>